<dbReference type="InterPro" id="IPR036388">
    <property type="entry name" value="WH-like_DNA-bd_sf"/>
</dbReference>
<dbReference type="Proteomes" id="UP000076574">
    <property type="component" value="Unassembled WGS sequence"/>
</dbReference>
<dbReference type="EMBL" id="LVYV01000054">
    <property type="protein sequence ID" value="KZD20914.1"/>
    <property type="molecule type" value="Genomic_DNA"/>
</dbReference>
<dbReference type="SUPFAM" id="SSF46894">
    <property type="entry name" value="C-terminal effector domain of the bipartite response regulators"/>
    <property type="match status" value="1"/>
</dbReference>
<accession>A0A161QLN1</accession>
<dbReference type="AlphaFoldDB" id="A0A161QLN1"/>
<sequence length="232" mass="24951">MLNLNQSATLPGAIASLHPCRESIFNISNRAPAIRPDADPGKKPDLGEQRDVLHAVLARIGCGQVLLKRGCVLDVSAIGRAILEREGNLTTSPETLYGAVKQLVNRAGAQIPVGSTSWLATSFKEGVTSLVSQMVNVWTDETSTIILLDLDAHPEPTPQALRCLFGFTAAETQLAVELARGHNLLDIARARRLSRTTIRSHLASLFVKTQTRRQAELVALLGRVAVLPSPGN</sequence>
<dbReference type="InterPro" id="IPR016032">
    <property type="entry name" value="Sig_transdc_resp-reg_C-effctor"/>
</dbReference>
<dbReference type="InterPro" id="IPR000792">
    <property type="entry name" value="Tscrpt_reg_LuxR_C"/>
</dbReference>
<comment type="caution">
    <text evidence="2">The sequence shown here is derived from an EMBL/GenBank/DDBJ whole genome shotgun (WGS) entry which is preliminary data.</text>
</comment>
<feature type="domain" description="HTH luxR-type" evidence="1">
    <location>
        <begin position="164"/>
        <end position="221"/>
    </location>
</feature>
<dbReference type="Gene3D" id="1.10.10.10">
    <property type="entry name" value="Winged helix-like DNA-binding domain superfamily/Winged helix DNA-binding domain"/>
    <property type="match status" value="1"/>
</dbReference>
<reference evidence="2 3" key="1">
    <citation type="submission" date="2016-03" db="EMBL/GenBank/DDBJ databases">
        <title>Microsymbionts genomes from the relict species Vavilovia formosa (Stev.) Fed.</title>
        <authorList>
            <person name="Kopat V."/>
            <person name="Chirak E."/>
            <person name="Kimeklis A."/>
            <person name="Andronov E."/>
        </authorList>
    </citation>
    <scope>NUCLEOTIDE SEQUENCE [LARGE SCALE GENOMIC DNA]</scope>
    <source>
        <strain evidence="2 3">Vaf07</strain>
    </source>
</reference>
<name>A0A161QLN1_9BRAD</name>
<dbReference type="GO" id="GO:0003677">
    <property type="term" value="F:DNA binding"/>
    <property type="evidence" value="ECO:0007669"/>
    <property type="project" value="InterPro"/>
</dbReference>
<keyword evidence="3" id="KW-1185">Reference proteome</keyword>
<protein>
    <recommendedName>
        <fullName evidence="1">HTH luxR-type domain-containing protein</fullName>
    </recommendedName>
</protein>
<evidence type="ECO:0000259" key="1">
    <source>
        <dbReference type="SMART" id="SM00421"/>
    </source>
</evidence>
<gene>
    <name evidence="2" type="ORF">A4A58_16920</name>
</gene>
<evidence type="ECO:0000313" key="3">
    <source>
        <dbReference type="Proteomes" id="UP000076574"/>
    </source>
</evidence>
<dbReference type="SMART" id="SM00421">
    <property type="entry name" value="HTH_LUXR"/>
    <property type="match status" value="1"/>
</dbReference>
<dbReference type="OrthoDB" id="7444822at2"/>
<evidence type="ECO:0000313" key="2">
    <source>
        <dbReference type="EMBL" id="KZD20914.1"/>
    </source>
</evidence>
<dbReference type="STRING" id="943830.A4A58_16920"/>
<dbReference type="GO" id="GO:0006355">
    <property type="term" value="P:regulation of DNA-templated transcription"/>
    <property type="evidence" value="ECO:0007669"/>
    <property type="project" value="InterPro"/>
</dbReference>
<proteinExistence type="predicted"/>
<organism evidence="2 3">
    <name type="scientific">Tardiphaga robiniae</name>
    <dbReference type="NCBI Taxonomy" id="943830"/>
    <lineage>
        <taxon>Bacteria</taxon>
        <taxon>Pseudomonadati</taxon>
        <taxon>Pseudomonadota</taxon>
        <taxon>Alphaproteobacteria</taxon>
        <taxon>Hyphomicrobiales</taxon>
        <taxon>Nitrobacteraceae</taxon>
        <taxon>Tardiphaga</taxon>
    </lineage>
</organism>